<dbReference type="EMBL" id="LWDG02000277">
    <property type="protein sequence ID" value="KAE8266931.1"/>
    <property type="molecule type" value="Genomic_DNA"/>
</dbReference>
<dbReference type="Pfam" id="PF01239">
    <property type="entry name" value="PPTA"/>
    <property type="match status" value="5"/>
</dbReference>
<dbReference type="SUPFAM" id="SSF48439">
    <property type="entry name" value="Protein prenylyltransferase"/>
    <property type="match status" value="1"/>
</dbReference>
<comment type="caution">
    <text evidence="10">The sequence shown here is derived from an EMBL/GenBank/DDBJ whole genome shotgun (WGS) entry which is preliminary data.</text>
</comment>
<proteinExistence type="inferred from homology"/>
<dbReference type="PROSITE" id="PS51147">
    <property type="entry name" value="PFTA"/>
    <property type="match status" value="5"/>
</dbReference>
<dbReference type="AlphaFoldDB" id="A0A8X7N780"/>
<evidence type="ECO:0000256" key="8">
    <source>
        <dbReference type="ARBA" id="ARBA00047658"/>
    </source>
</evidence>
<keyword evidence="4 9" id="KW-0637">Prenyltransferase</keyword>
<comment type="similarity">
    <text evidence="1 9">Belongs to the protein prenyltransferase subunit alpha family.</text>
</comment>
<dbReference type="GO" id="GO:0005968">
    <property type="term" value="C:Rab-protein geranylgeranyltransferase complex"/>
    <property type="evidence" value="ECO:0007669"/>
    <property type="project" value="TreeGrafter"/>
</dbReference>
<evidence type="ECO:0000256" key="2">
    <source>
        <dbReference type="ARBA" id="ARBA00012656"/>
    </source>
</evidence>
<keyword evidence="5 9" id="KW-0808">Transferase</keyword>
<evidence type="ECO:0000256" key="1">
    <source>
        <dbReference type="ARBA" id="ARBA00006734"/>
    </source>
</evidence>
<dbReference type="FunFam" id="1.25.40.120:FF:000035">
    <property type="entry name" value="Geranylgeranyl transferase type-2 subunit alpha"/>
    <property type="match status" value="1"/>
</dbReference>
<evidence type="ECO:0000256" key="3">
    <source>
        <dbReference type="ARBA" id="ARBA00014772"/>
    </source>
</evidence>
<dbReference type="EC" id="2.5.1.60" evidence="2 9"/>
<comment type="catalytic activity">
    <reaction evidence="8 9">
        <text>geranylgeranyl diphosphate + L-cysteinyl-[protein] = S-geranylgeranyl-L-cysteinyl-[protein] + diphosphate</text>
        <dbReference type="Rhea" id="RHEA:21240"/>
        <dbReference type="Rhea" id="RHEA-COMP:10131"/>
        <dbReference type="Rhea" id="RHEA-COMP:11537"/>
        <dbReference type="ChEBI" id="CHEBI:29950"/>
        <dbReference type="ChEBI" id="CHEBI:33019"/>
        <dbReference type="ChEBI" id="CHEBI:57533"/>
        <dbReference type="ChEBI" id="CHEBI:86021"/>
        <dbReference type="EC" id="2.5.1.60"/>
    </reaction>
</comment>
<evidence type="ECO:0000313" key="10">
    <source>
        <dbReference type="EMBL" id="KAE8266931.1"/>
    </source>
</evidence>
<sequence length="374" mass="43589">MHGVKRERTTAQAKAARKAKEAARLESYLEVESRFFQLRDADELSPAALEQTTKLLSFNPEFFTVWNYRRSILSHLFESSVPEETSESGGIESQESKDARRSALLQDDLELTMHALRAHPKVYWIWSHRTWCLQNLPDPKGDGTKWKKELKLAEHMLELDPRNFHGWDYRRFLLLQLSQSASASTSSSTLSFPDSLPTALLQQELTYTLRKIEANFSNFSAWHQRSRCLPALWARENVNPTERAKTRDEEFELIRQAMYTDPSDSSIWIYHRWLVDQELEDGKEGQEGRGVPVFDREVAGIEELLEMEPDSKWCLDTVAHYRTLQRTRLLSSGELQRGSDTEEELSAKIRDLLSRLKRIDPLRQARYEDWEQAL</sequence>
<dbReference type="GO" id="GO:0097354">
    <property type="term" value="P:prenylation"/>
    <property type="evidence" value="ECO:0007669"/>
    <property type="project" value="UniProtKB-UniRule"/>
</dbReference>
<dbReference type="PANTHER" id="PTHR11129:SF2">
    <property type="entry name" value="GERANYLGERANYL TRANSFERASE TYPE-2 SUBUNIT ALPHA"/>
    <property type="match status" value="1"/>
</dbReference>
<evidence type="ECO:0000313" key="11">
    <source>
        <dbReference type="Proteomes" id="UP000078113"/>
    </source>
</evidence>
<dbReference type="GO" id="GO:0004663">
    <property type="term" value="F:Rab geranylgeranyltransferase activity"/>
    <property type="evidence" value="ECO:0007669"/>
    <property type="project" value="UniProtKB-UniRule"/>
</dbReference>
<keyword evidence="11" id="KW-1185">Reference proteome</keyword>
<evidence type="ECO:0000256" key="9">
    <source>
        <dbReference type="RuleBase" id="RU367120"/>
    </source>
</evidence>
<comment type="function">
    <text evidence="9">Catalyzes the transfer of a geranyl-geranyl moiety from geranyl-geranyl pyrophosphate to cysteines occuring in specific C-terminal amino acid sequences.</text>
</comment>
<dbReference type="PANTHER" id="PTHR11129">
    <property type="entry name" value="PROTEIN FARNESYLTRANSFERASE ALPHA SUBUNIT/RAB GERANYLGERANYL TRANSFERASE ALPHA SUBUNIT"/>
    <property type="match status" value="1"/>
</dbReference>
<evidence type="ECO:0000256" key="7">
    <source>
        <dbReference type="ARBA" id="ARBA00031267"/>
    </source>
</evidence>
<evidence type="ECO:0000256" key="6">
    <source>
        <dbReference type="ARBA" id="ARBA00022737"/>
    </source>
</evidence>
<gene>
    <name evidence="10" type="ORF">A4X09_0g5413</name>
</gene>
<evidence type="ECO:0000256" key="5">
    <source>
        <dbReference type="ARBA" id="ARBA00022679"/>
    </source>
</evidence>
<dbReference type="InterPro" id="IPR002088">
    <property type="entry name" value="Prenyl_trans_a"/>
</dbReference>
<organism evidence="10 11">
    <name type="scientific">Tilletia walkeri</name>
    <dbReference type="NCBI Taxonomy" id="117179"/>
    <lineage>
        <taxon>Eukaryota</taxon>
        <taxon>Fungi</taxon>
        <taxon>Dikarya</taxon>
        <taxon>Basidiomycota</taxon>
        <taxon>Ustilaginomycotina</taxon>
        <taxon>Exobasidiomycetes</taxon>
        <taxon>Tilletiales</taxon>
        <taxon>Tilletiaceae</taxon>
        <taxon>Tilletia</taxon>
    </lineage>
</organism>
<reference evidence="10" key="2">
    <citation type="journal article" date="2019" name="IMA Fungus">
        <title>Genome sequencing and comparison of five Tilletia species to identify candidate genes for the detection of regulated species infecting wheat.</title>
        <authorList>
            <person name="Nguyen H.D.T."/>
            <person name="Sultana T."/>
            <person name="Kesanakurti P."/>
            <person name="Hambleton S."/>
        </authorList>
    </citation>
    <scope>NUCLEOTIDE SEQUENCE</scope>
    <source>
        <strain evidence="10">DAOMC 236422</strain>
    </source>
</reference>
<name>A0A8X7N780_9BASI</name>
<dbReference type="Proteomes" id="UP000078113">
    <property type="component" value="Unassembled WGS sequence"/>
</dbReference>
<dbReference type="Gene3D" id="1.25.40.120">
    <property type="entry name" value="Protein prenylyltransferase"/>
    <property type="match status" value="1"/>
</dbReference>
<accession>A0A8X7N780</accession>
<protein>
    <recommendedName>
        <fullName evidence="3 9">Geranylgeranyl transferase type-2 subunit alpha</fullName>
        <ecNumber evidence="2 9">2.5.1.60</ecNumber>
    </recommendedName>
    <alternativeName>
        <fullName evidence="7 9">Geranylgeranyl transferase type II subunit alpha</fullName>
    </alternativeName>
</protein>
<evidence type="ECO:0000256" key="4">
    <source>
        <dbReference type="ARBA" id="ARBA00022602"/>
    </source>
</evidence>
<reference evidence="10" key="1">
    <citation type="submission" date="2016-04" db="EMBL/GenBank/DDBJ databases">
        <authorList>
            <person name="Nguyen H.D."/>
            <person name="Samba Siva P."/>
            <person name="Cullis J."/>
            <person name="Levesque C.A."/>
            <person name="Hambleton S."/>
        </authorList>
    </citation>
    <scope>NUCLEOTIDE SEQUENCE</scope>
    <source>
        <strain evidence="10">DAOMC 236422</strain>
    </source>
</reference>
<keyword evidence="6" id="KW-0677">Repeat</keyword>